<dbReference type="GO" id="GO:0016020">
    <property type="term" value="C:membrane"/>
    <property type="evidence" value="ECO:0007669"/>
    <property type="project" value="UniProtKB-SubCell"/>
</dbReference>
<accession>A0A9X2BZ71</accession>
<keyword evidence="3 6" id="KW-1133">Transmembrane helix</keyword>
<gene>
    <name evidence="9" type="ORF">LPC04_11635</name>
</gene>
<dbReference type="InterPro" id="IPR007016">
    <property type="entry name" value="O-antigen_ligase-rel_domated"/>
</dbReference>
<feature type="domain" description="DUF5935" evidence="8">
    <location>
        <begin position="1"/>
        <end position="186"/>
    </location>
</feature>
<comment type="caution">
    <text evidence="9">The sequence shown here is derived from an EMBL/GenBank/DDBJ whole genome shotgun (WGS) entry which is preliminary data.</text>
</comment>
<dbReference type="PANTHER" id="PTHR37422">
    <property type="entry name" value="TEICHURONIC ACID BIOSYNTHESIS PROTEIN TUAE"/>
    <property type="match status" value="1"/>
</dbReference>
<name>A0A9X2BZ71_9BURK</name>
<feature type="transmembrane region" description="Helical" evidence="6">
    <location>
        <begin position="360"/>
        <end position="380"/>
    </location>
</feature>
<dbReference type="EMBL" id="JAJLJH010000002">
    <property type="protein sequence ID" value="MCK9686358.1"/>
    <property type="molecule type" value="Genomic_DNA"/>
</dbReference>
<dbReference type="InterPro" id="IPR017528">
    <property type="entry name" value="CHP03097O-antigen_lig-rel"/>
</dbReference>
<sequence length="438" mass="48496">MRDVILLGIVVAALPFACRHTWIGVLLWTWISIMNPHKLAWGFAMSMPFAAMAAGATVVSLFITKDKVRLPSHPAIVALILLTLWMVVTTVFAIHPDESWIDLKRTFKIQAMTLVAAAALRERRHIELFIWVNALSLAFYGFKGGLFTILTGGGQRVWGPPGGFIEGNNEVGLALVMVIPMMNYLRAVATRRWVRISLTVLMLFTAVAVLGTQSRGAFLAISAMGLVLWMRSKEKAKAAIVIGLIGLVLTQFMPASWDERMQTIGTYNQDSSAMGRINAWQMTTHLANDRFLGGGFFIYTNELFARYAPVPDDVHAAHSIYFQVLGEHGYVGLILFLSIGFFTFRTASRIRREAQRREDAGWLYHLSGMMQVSMVGYAVGGAFLSLAYFDLPYNVMVIIVASERWLHDKEASKESRGAFGSAGPVAKLAQRPRGSPTS</sequence>
<evidence type="ECO:0000259" key="8">
    <source>
        <dbReference type="Pfam" id="PF19358"/>
    </source>
</evidence>
<evidence type="ECO:0000256" key="4">
    <source>
        <dbReference type="ARBA" id="ARBA00023136"/>
    </source>
</evidence>
<keyword evidence="2 6" id="KW-0812">Transmembrane</keyword>
<proteinExistence type="predicted"/>
<feature type="transmembrane region" description="Helical" evidence="6">
    <location>
        <begin position="193"/>
        <end position="210"/>
    </location>
</feature>
<dbReference type="Pfam" id="PF04932">
    <property type="entry name" value="Wzy_C"/>
    <property type="match status" value="1"/>
</dbReference>
<dbReference type="AlphaFoldDB" id="A0A9X2BZ71"/>
<dbReference type="InterPro" id="IPR051533">
    <property type="entry name" value="WaaL-like"/>
</dbReference>
<keyword evidence="10" id="KW-1185">Reference proteome</keyword>
<evidence type="ECO:0000259" key="7">
    <source>
        <dbReference type="Pfam" id="PF04932"/>
    </source>
</evidence>
<dbReference type="RefSeq" id="WP_275682383.1">
    <property type="nucleotide sequence ID" value="NZ_JAJLJH010000002.1"/>
</dbReference>
<protein>
    <submittedName>
        <fullName evidence="9">O-glycosylation ligase, exosortase A system-associated</fullName>
    </submittedName>
</protein>
<dbReference type="NCBIfam" id="TIGR03097">
    <property type="entry name" value="PEP_O_lig_1"/>
    <property type="match status" value="1"/>
</dbReference>
<dbReference type="Pfam" id="PF19358">
    <property type="entry name" value="DUF5935"/>
    <property type="match status" value="1"/>
</dbReference>
<evidence type="ECO:0000256" key="2">
    <source>
        <dbReference type="ARBA" id="ARBA00022692"/>
    </source>
</evidence>
<feature type="transmembrane region" description="Helical" evidence="6">
    <location>
        <begin position="329"/>
        <end position="348"/>
    </location>
</feature>
<evidence type="ECO:0000256" key="5">
    <source>
        <dbReference type="SAM" id="MobiDB-lite"/>
    </source>
</evidence>
<feature type="transmembrane region" description="Helical" evidence="6">
    <location>
        <begin position="238"/>
        <end position="257"/>
    </location>
</feature>
<evidence type="ECO:0000313" key="10">
    <source>
        <dbReference type="Proteomes" id="UP001139353"/>
    </source>
</evidence>
<dbReference type="InterPro" id="IPR045979">
    <property type="entry name" value="DUF5935"/>
</dbReference>
<feature type="region of interest" description="Disordered" evidence="5">
    <location>
        <begin position="414"/>
        <end position="438"/>
    </location>
</feature>
<organism evidence="9 10">
    <name type="scientific">Scleromatobacter humisilvae</name>
    <dbReference type="NCBI Taxonomy" id="2897159"/>
    <lineage>
        <taxon>Bacteria</taxon>
        <taxon>Pseudomonadati</taxon>
        <taxon>Pseudomonadota</taxon>
        <taxon>Betaproteobacteria</taxon>
        <taxon>Burkholderiales</taxon>
        <taxon>Sphaerotilaceae</taxon>
        <taxon>Scleromatobacter</taxon>
    </lineage>
</organism>
<evidence type="ECO:0000313" key="9">
    <source>
        <dbReference type="EMBL" id="MCK9686358.1"/>
    </source>
</evidence>
<feature type="transmembrane region" description="Helical" evidence="6">
    <location>
        <begin position="170"/>
        <end position="186"/>
    </location>
</feature>
<dbReference type="PANTHER" id="PTHR37422:SF13">
    <property type="entry name" value="LIPOPOLYSACCHARIDE BIOSYNTHESIS PROTEIN PA4999-RELATED"/>
    <property type="match status" value="1"/>
</dbReference>
<evidence type="ECO:0000256" key="1">
    <source>
        <dbReference type="ARBA" id="ARBA00004141"/>
    </source>
</evidence>
<feature type="transmembrane region" description="Helical" evidence="6">
    <location>
        <begin position="43"/>
        <end position="63"/>
    </location>
</feature>
<reference evidence="9" key="1">
    <citation type="submission" date="2021-11" db="EMBL/GenBank/DDBJ databases">
        <title>BS-T2-15 a new species belonging to the Comamonadaceae family isolated from the soil of a French oak forest.</title>
        <authorList>
            <person name="Mieszkin S."/>
            <person name="Alain K."/>
        </authorList>
    </citation>
    <scope>NUCLEOTIDE SEQUENCE</scope>
    <source>
        <strain evidence="9">BS-T2-15</strain>
    </source>
</reference>
<dbReference type="GO" id="GO:0016874">
    <property type="term" value="F:ligase activity"/>
    <property type="evidence" value="ECO:0007669"/>
    <property type="project" value="UniProtKB-KW"/>
</dbReference>
<feature type="transmembrane region" description="Helical" evidence="6">
    <location>
        <begin position="75"/>
        <end position="94"/>
    </location>
</feature>
<comment type="subcellular location">
    <subcellularLocation>
        <location evidence="1">Membrane</location>
        <topology evidence="1">Multi-pass membrane protein</topology>
    </subcellularLocation>
</comment>
<dbReference type="Proteomes" id="UP001139353">
    <property type="component" value="Unassembled WGS sequence"/>
</dbReference>
<keyword evidence="4 6" id="KW-0472">Membrane</keyword>
<evidence type="ECO:0000256" key="6">
    <source>
        <dbReference type="SAM" id="Phobius"/>
    </source>
</evidence>
<evidence type="ECO:0000256" key="3">
    <source>
        <dbReference type="ARBA" id="ARBA00022989"/>
    </source>
</evidence>
<keyword evidence="9" id="KW-0436">Ligase</keyword>
<feature type="transmembrane region" description="Helical" evidence="6">
    <location>
        <begin position="128"/>
        <end position="150"/>
    </location>
</feature>
<feature type="domain" description="O-antigen ligase-related" evidence="7">
    <location>
        <begin position="201"/>
        <end position="337"/>
    </location>
</feature>